<organism evidence="2">
    <name type="scientific">Elephant endotheliotropic herpesvirus 1A</name>
    <dbReference type="NCBI Taxonomy" id="759753"/>
    <lineage>
        <taxon>Viruses</taxon>
        <taxon>Duplodnaviria</taxon>
        <taxon>Heunggongvirae</taxon>
        <taxon>Peploviricota</taxon>
        <taxon>Herviviricetes</taxon>
        <taxon>Herpesvirales</taxon>
        <taxon>Orthoherpesviridae</taxon>
        <taxon>Betaherpesvirinae</taxon>
        <taxon>Proboscivirus</taxon>
        <taxon>Proboscivirus elephantidbeta1</taxon>
        <taxon>Elephantid herpesvirus 1</taxon>
    </lineage>
</organism>
<name>A0AA97AM49_ELHV1</name>
<feature type="transmembrane region" description="Helical" evidence="1">
    <location>
        <begin position="44"/>
        <end position="63"/>
    </location>
</feature>
<proteinExistence type="predicted"/>
<reference evidence="2" key="2">
    <citation type="journal article" date="2016" name="MSphere">
        <title>Comparison of the Gene Coding Contents and Other Unusual Features of the GC-Rich and AT-Rich Branch Probosciviruses.</title>
        <authorList>
            <person name="Ling P.D."/>
            <person name="Long S.Y."/>
            <person name="Zong J.C."/>
            <person name="Heaggans S.Y."/>
            <person name="Qin X."/>
            <person name="Hayward G.S."/>
        </authorList>
    </citation>
    <scope>NUCLEOTIDE SEQUENCE</scope>
    <source>
        <strain evidence="2">Umesh</strain>
    </source>
</reference>
<accession>A0AA97AM49</accession>
<keyword evidence="1" id="KW-1133">Transmembrane helix</keyword>
<reference evidence="2" key="1">
    <citation type="journal article" date="2013" name="Genome Announc.">
        <title>Complete Genome Sequence of Elephant Endotheliotropic Herpesvirus 1A.</title>
        <authorList>
            <person name="Ling P.D."/>
            <person name="Reid J.G."/>
            <person name="Qin X."/>
            <person name="Muzny D.M."/>
            <person name="Gibbs R."/>
            <person name="Petrosino J."/>
            <person name="Peng R."/>
            <person name="Zong J.C."/>
            <person name="Heaggans S.Y."/>
            <person name="Hayward G.S."/>
        </authorList>
    </citation>
    <scope>NUCLEOTIDE SEQUENCE</scope>
    <source>
        <strain evidence="2">Umesh</strain>
    </source>
</reference>
<protein>
    <submittedName>
        <fullName evidence="2">Protein E28</fullName>
    </submittedName>
</protein>
<keyword evidence="1" id="KW-0812">Transmembrane</keyword>
<feature type="transmembrane region" description="Helical" evidence="1">
    <location>
        <begin position="156"/>
        <end position="173"/>
    </location>
</feature>
<feature type="transmembrane region" description="Helical" evidence="1">
    <location>
        <begin position="83"/>
        <end position="106"/>
    </location>
</feature>
<feature type="transmembrane region" description="Helical" evidence="1">
    <location>
        <begin position="185"/>
        <end position="204"/>
    </location>
</feature>
<keyword evidence="1" id="KW-0472">Membrane</keyword>
<reference evidence="2" key="3">
    <citation type="journal article" date="2017" name="PLoS ONE">
        <title>Identification of shedders of elephant endotheliotropic herpesviruses among Asian elephants (Elephas maximus) in Switzerland.</title>
        <authorList>
            <person name="Ackermann M."/>
            <person name="Hatt J.M."/>
            <person name="Schetle N."/>
            <person name="Steinmetz H."/>
        </authorList>
    </citation>
    <scope>NUCLEOTIDE SEQUENCE</scope>
    <source>
        <strain evidence="2">Umesh</strain>
    </source>
</reference>
<evidence type="ECO:0000256" key="1">
    <source>
        <dbReference type="SAM" id="Phobius"/>
    </source>
</evidence>
<sequence>MFSTPGHLDDMGVASIVCYTGGVLGYVSLFFYLLTSPSHRPLKYIMCSQMVTISLVCLFLFSYSDPLRNEYVCEHYVYRMTVIDILETLFCAYGSICICIHAYNLFRFFYDGVFDIRTTAMLMSLQVMMIQFFYITQSDNTLTCDFSTDRWSALTYGIYSILSGVVVHDLALVRHANIHLRCGKQTAGAFLLFFSFLLLSIFLSNRDRFPDNYATARNISGRGLILGALLAFTSFAGIPEDKNMLELLAD</sequence>
<feature type="transmembrane region" description="Helical" evidence="1">
    <location>
        <begin position="12"/>
        <end position="32"/>
    </location>
</feature>
<dbReference type="EMBL" id="OR543011">
    <property type="protein sequence ID" value="WNZ34507.1"/>
    <property type="molecule type" value="Genomic_DNA"/>
</dbReference>
<evidence type="ECO:0000313" key="2">
    <source>
        <dbReference type="EMBL" id="WNZ34507.1"/>
    </source>
</evidence>
<feature type="transmembrane region" description="Helical" evidence="1">
    <location>
        <begin position="118"/>
        <end position="136"/>
    </location>
</feature>
<feature type="transmembrane region" description="Helical" evidence="1">
    <location>
        <begin position="219"/>
        <end position="238"/>
    </location>
</feature>
<gene>
    <name evidence="2" type="primary">E28</name>
</gene>
<reference evidence="2" key="4">
    <citation type="submission" date="2023-09" db="EMBL/GenBank/DDBJ databases">
        <title>Epidemiological, serological and virological analysis of an outbreak of Elephant endotheliotropic hemorrhagic disease in Switzerland.</title>
        <authorList>
            <person name="Ackermann M."/>
            <person name="Kubacki J."/>
            <person name="Hatt J.-M."/>
            <person name="Schetle N."/>
            <person name="Steinmetz H."/>
            <person name="Heaggans-Ebbesen S.Y."/>
            <person name="Hayward G.S."/>
        </authorList>
    </citation>
    <scope>NUCLEOTIDE SEQUENCE</scope>
    <source>
        <strain evidence="2">Umesh</strain>
    </source>
</reference>